<dbReference type="AlphaFoldDB" id="A0A9K3IYK8"/>
<organism evidence="3 4">
    <name type="scientific">Helianthus annuus</name>
    <name type="common">Common sunflower</name>
    <dbReference type="NCBI Taxonomy" id="4232"/>
    <lineage>
        <taxon>Eukaryota</taxon>
        <taxon>Viridiplantae</taxon>
        <taxon>Streptophyta</taxon>
        <taxon>Embryophyta</taxon>
        <taxon>Tracheophyta</taxon>
        <taxon>Spermatophyta</taxon>
        <taxon>Magnoliopsida</taxon>
        <taxon>eudicotyledons</taxon>
        <taxon>Gunneridae</taxon>
        <taxon>Pentapetalae</taxon>
        <taxon>asterids</taxon>
        <taxon>campanulids</taxon>
        <taxon>Asterales</taxon>
        <taxon>Asteraceae</taxon>
        <taxon>Asteroideae</taxon>
        <taxon>Heliantheae alliance</taxon>
        <taxon>Heliantheae</taxon>
        <taxon>Helianthus</taxon>
    </lineage>
</organism>
<feature type="domain" description="Phytocyanin" evidence="1">
    <location>
        <begin position="32"/>
        <end position="133"/>
    </location>
</feature>
<dbReference type="InterPro" id="IPR008972">
    <property type="entry name" value="Cupredoxin"/>
</dbReference>
<keyword evidence="4" id="KW-1185">Reference proteome</keyword>
<dbReference type="Gramene" id="mRNA:HanXRQr2_Chr05g0204671">
    <property type="protein sequence ID" value="mRNA:HanXRQr2_Chr05g0204671"/>
    <property type="gene ID" value="HanXRQr2_Chr05g0204671"/>
</dbReference>
<reference evidence="3" key="1">
    <citation type="journal article" date="2017" name="Nature">
        <title>The sunflower genome provides insights into oil metabolism, flowering and Asterid evolution.</title>
        <authorList>
            <person name="Badouin H."/>
            <person name="Gouzy J."/>
            <person name="Grassa C.J."/>
            <person name="Murat F."/>
            <person name="Staton S.E."/>
            <person name="Cottret L."/>
            <person name="Lelandais-Briere C."/>
            <person name="Owens G.L."/>
            <person name="Carrere S."/>
            <person name="Mayjonade B."/>
            <person name="Legrand L."/>
            <person name="Gill N."/>
            <person name="Kane N.C."/>
            <person name="Bowers J.E."/>
            <person name="Hubner S."/>
            <person name="Bellec A."/>
            <person name="Berard A."/>
            <person name="Berges H."/>
            <person name="Blanchet N."/>
            <person name="Boniface M.C."/>
            <person name="Brunel D."/>
            <person name="Catrice O."/>
            <person name="Chaidir N."/>
            <person name="Claudel C."/>
            <person name="Donnadieu C."/>
            <person name="Faraut T."/>
            <person name="Fievet G."/>
            <person name="Helmstetter N."/>
            <person name="King M."/>
            <person name="Knapp S.J."/>
            <person name="Lai Z."/>
            <person name="Le Paslier M.C."/>
            <person name="Lippi Y."/>
            <person name="Lorenzon L."/>
            <person name="Mandel J.R."/>
            <person name="Marage G."/>
            <person name="Marchand G."/>
            <person name="Marquand E."/>
            <person name="Bret-Mestries E."/>
            <person name="Morien E."/>
            <person name="Nambeesan S."/>
            <person name="Nguyen T."/>
            <person name="Pegot-Espagnet P."/>
            <person name="Pouilly N."/>
            <person name="Raftis F."/>
            <person name="Sallet E."/>
            <person name="Schiex T."/>
            <person name="Thomas J."/>
            <person name="Vandecasteele C."/>
            <person name="Vares D."/>
            <person name="Vear F."/>
            <person name="Vautrin S."/>
            <person name="Crespi M."/>
            <person name="Mangin B."/>
            <person name="Burke J.M."/>
            <person name="Salse J."/>
            <person name="Munos S."/>
            <person name="Vincourt P."/>
            <person name="Rieseberg L.H."/>
            <person name="Langlade N.B."/>
        </authorList>
    </citation>
    <scope>NUCLEOTIDE SEQUENCE</scope>
    <source>
        <tissue evidence="3">Leaves</tissue>
    </source>
</reference>
<proteinExistence type="predicted"/>
<dbReference type="GO" id="GO:0005886">
    <property type="term" value="C:plasma membrane"/>
    <property type="evidence" value="ECO:0000318"/>
    <property type="project" value="GO_Central"/>
</dbReference>
<dbReference type="GO" id="GO:0009055">
    <property type="term" value="F:electron transfer activity"/>
    <property type="evidence" value="ECO:0007669"/>
    <property type="project" value="InterPro"/>
</dbReference>
<dbReference type="SUPFAM" id="SSF49503">
    <property type="entry name" value="Cupredoxins"/>
    <property type="match status" value="1"/>
</dbReference>
<sequence length="145" mass="16188">MQQEAIKMANKNLCIFILIATIVTQATWVRAVEYTVGECKGWNEGVDFQAWADGKQYVQGDRLVFNYEYGKHNVVLLPDQASLDNCNLEKPLISLAHCGRNVVNLRTPGRVFVSSAVGEDCKKGLKFWVDVKPCPAVLQGAHYIT</sequence>
<name>A0A9K3IYK8_HELAN</name>
<dbReference type="Gramene" id="mRNA:HanXRQr2_Chr05g0204391">
    <property type="protein sequence ID" value="mRNA:HanXRQr2_Chr05g0204391"/>
    <property type="gene ID" value="HanXRQr2_Chr05g0204391"/>
</dbReference>
<evidence type="ECO:0000313" key="2">
    <source>
        <dbReference type="EMBL" id="KAF5805048.1"/>
    </source>
</evidence>
<dbReference type="Pfam" id="PF02298">
    <property type="entry name" value="Cu_bind_like"/>
    <property type="match status" value="1"/>
</dbReference>
<dbReference type="Proteomes" id="UP000215914">
    <property type="component" value="Unassembled WGS sequence"/>
</dbReference>
<dbReference type="InterPro" id="IPR039391">
    <property type="entry name" value="Phytocyanin-like"/>
</dbReference>
<comment type="caution">
    <text evidence="3">The sequence shown here is derived from an EMBL/GenBank/DDBJ whole genome shotgun (WGS) entry which is preliminary data.</text>
</comment>
<dbReference type="Gene3D" id="2.60.40.420">
    <property type="entry name" value="Cupredoxins - blue copper proteins"/>
    <property type="match status" value="1"/>
</dbReference>
<dbReference type="InterPro" id="IPR003245">
    <property type="entry name" value="Phytocyanin_dom"/>
</dbReference>
<dbReference type="PANTHER" id="PTHR33021:SF9">
    <property type="entry name" value="PUTATIVE, EXPRESSED-RELATED"/>
    <property type="match status" value="1"/>
</dbReference>
<gene>
    <name evidence="2" type="ORF">HanXRQr2_Chr05g0204391</name>
    <name evidence="3" type="ORF">HanXRQr2_Chr05g0204671</name>
</gene>
<reference evidence="3" key="2">
    <citation type="submission" date="2020-06" db="EMBL/GenBank/DDBJ databases">
        <title>Helianthus annuus Genome sequencing and assembly Release 2.</title>
        <authorList>
            <person name="Gouzy J."/>
            <person name="Langlade N."/>
            <person name="Munos S."/>
        </authorList>
    </citation>
    <scope>NUCLEOTIDE SEQUENCE</scope>
    <source>
        <tissue evidence="3">Leaves</tissue>
    </source>
</reference>
<evidence type="ECO:0000313" key="4">
    <source>
        <dbReference type="Proteomes" id="UP000215914"/>
    </source>
</evidence>
<evidence type="ECO:0000259" key="1">
    <source>
        <dbReference type="PROSITE" id="PS51485"/>
    </source>
</evidence>
<dbReference type="PROSITE" id="PS51485">
    <property type="entry name" value="PHYTOCYANIN"/>
    <property type="match status" value="1"/>
</dbReference>
<dbReference type="PANTHER" id="PTHR33021">
    <property type="entry name" value="BLUE COPPER PROTEIN"/>
    <property type="match status" value="1"/>
</dbReference>
<evidence type="ECO:0000313" key="3">
    <source>
        <dbReference type="EMBL" id="KAF5805066.1"/>
    </source>
</evidence>
<dbReference type="EMBL" id="MNCJ02000320">
    <property type="protein sequence ID" value="KAF5805048.1"/>
    <property type="molecule type" value="Genomic_DNA"/>
</dbReference>
<accession>A0A9K3IYK8</accession>
<protein>
    <submittedName>
        <fullName evidence="3">Phytocyanin domain, cupredoxin</fullName>
    </submittedName>
</protein>
<dbReference type="EMBL" id="MNCJ02000320">
    <property type="protein sequence ID" value="KAF5805066.1"/>
    <property type="molecule type" value="Genomic_DNA"/>
</dbReference>